<organism evidence="1">
    <name type="scientific">viral metagenome</name>
    <dbReference type="NCBI Taxonomy" id="1070528"/>
    <lineage>
        <taxon>unclassified sequences</taxon>
        <taxon>metagenomes</taxon>
        <taxon>organismal metagenomes</taxon>
    </lineage>
</organism>
<gene>
    <name evidence="1" type="ORF">TM448A00549_0028</name>
</gene>
<sequence>MTRQELSNIRDLTFSQWIRNNLPDSSKGLMVSDLDFILQNYKTKVLMLLEIKTRNAELKTWQKSLFKKLSRWIKNGIDKDWNYLGFHIIKFENTFFNDGKCWLDNKVVSESELKDILSAFLE</sequence>
<evidence type="ECO:0000313" key="1">
    <source>
        <dbReference type="EMBL" id="QJA46891.1"/>
    </source>
</evidence>
<reference evidence="1" key="1">
    <citation type="submission" date="2020-03" db="EMBL/GenBank/DDBJ databases">
        <title>The deep terrestrial virosphere.</title>
        <authorList>
            <person name="Holmfeldt K."/>
            <person name="Nilsson E."/>
            <person name="Simone D."/>
            <person name="Lopez-Fernandez M."/>
            <person name="Wu X."/>
            <person name="de Brujin I."/>
            <person name="Lundin D."/>
            <person name="Andersson A."/>
            <person name="Bertilsson S."/>
            <person name="Dopson M."/>
        </authorList>
    </citation>
    <scope>NUCLEOTIDE SEQUENCE</scope>
    <source>
        <strain evidence="1">TM448A00549</strain>
    </source>
</reference>
<proteinExistence type="predicted"/>
<protein>
    <submittedName>
        <fullName evidence="1">Uncharacterized protein</fullName>
    </submittedName>
</protein>
<name>A0A6H1ZHI4_9ZZZZ</name>
<accession>A0A6H1ZHI4</accession>
<dbReference type="EMBL" id="MT144024">
    <property type="protein sequence ID" value="QJA46891.1"/>
    <property type="molecule type" value="Genomic_DNA"/>
</dbReference>
<dbReference type="AlphaFoldDB" id="A0A6H1ZHI4"/>